<comment type="caution">
    <text evidence="2">The sequence shown here is derived from an EMBL/GenBank/DDBJ whole genome shotgun (WGS) entry which is preliminary data.</text>
</comment>
<dbReference type="Pfam" id="PF07396">
    <property type="entry name" value="Porin_O_P"/>
    <property type="match status" value="1"/>
</dbReference>
<evidence type="ECO:0000313" key="2">
    <source>
        <dbReference type="EMBL" id="KGO96785.1"/>
    </source>
</evidence>
<name>A0A0A2N8M0_9FLAO</name>
<evidence type="ECO:0000256" key="1">
    <source>
        <dbReference type="SAM" id="SignalP"/>
    </source>
</evidence>
<feature type="chain" id="PRO_5001993156" description="Porin" evidence="1">
    <location>
        <begin position="22"/>
        <end position="423"/>
    </location>
</feature>
<evidence type="ECO:0008006" key="4">
    <source>
        <dbReference type="Google" id="ProtNLM"/>
    </source>
</evidence>
<feature type="signal peptide" evidence="1">
    <location>
        <begin position="1"/>
        <end position="21"/>
    </location>
</feature>
<keyword evidence="3" id="KW-1185">Reference proteome</keyword>
<gene>
    <name evidence="2" type="ORF">Q767_03505</name>
</gene>
<organism evidence="2 3">
    <name type="scientific">Flavobacterium enshiense DK69</name>
    <dbReference type="NCBI Taxonomy" id="1107311"/>
    <lineage>
        <taxon>Bacteria</taxon>
        <taxon>Pseudomonadati</taxon>
        <taxon>Bacteroidota</taxon>
        <taxon>Flavobacteriia</taxon>
        <taxon>Flavobacteriales</taxon>
        <taxon>Flavobacteriaceae</taxon>
        <taxon>Flavobacterium</taxon>
    </lineage>
</organism>
<evidence type="ECO:0000313" key="3">
    <source>
        <dbReference type="Proteomes" id="UP000030149"/>
    </source>
</evidence>
<dbReference type="Proteomes" id="UP000030149">
    <property type="component" value="Unassembled WGS sequence"/>
</dbReference>
<reference evidence="3" key="1">
    <citation type="submission" date="2013-09" db="EMBL/GenBank/DDBJ databases">
        <authorList>
            <person name="Zeng Z."/>
            <person name="Chen C."/>
        </authorList>
    </citation>
    <scope>NUCLEOTIDE SEQUENCE [LARGE SCALE GENOMIC DNA]</scope>
    <source>
        <strain evidence="3">DK69</strain>
    </source>
</reference>
<accession>A0A0A2N8M0</accession>
<dbReference type="Gene3D" id="2.40.160.10">
    <property type="entry name" value="Porin"/>
    <property type="match status" value="1"/>
</dbReference>
<dbReference type="InterPro" id="IPR010870">
    <property type="entry name" value="Porin_O/P"/>
</dbReference>
<dbReference type="InterPro" id="IPR023614">
    <property type="entry name" value="Porin_dom_sf"/>
</dbReference>
<dbReference type="EMBL" id="JRLZ01000003">
    <property type="protein sequence ID" value="KGO96785.1"/>
    <property type="molecule type" value="Genomic_DNA"/>
</dbReference>
<dbReference type="STRING" id="1107311.Q767_03505"/>
<proteinExistence type="predicted"/>
<keyword evidence="1" id="KW-0732">Signal</keyword>
<dbReference type="eggNOG" id="COG3746">
    <property type="taxonomic scope" value="Bacteria"/>
</dbReference>
<sequence>MRIKKTLLSLLFVVTGFVSYAQVEPKAPVPDGTQGEVFREKEADSLEVKKKYEHFNEFENSLTTLRFGGGFLYEFATYSQDDVSKDQVELSPVFKVRDARVTASGKLKTKREITWKVGVMHDGNQKTWYMRETGVMVKFPEISGHIFVGRTKEGYSLSKVKVGYSTWFLERAMAIDIIPILGDGIKYLGFLPKQRINWNIGAYTDWLSEGQSFSKYQWQFASRVAYLPIYTDATKPMMHIGVNYRYGKVKNGELQVRSKPEADPAPYFIDTGKFSVYSSNHVGGEFYYRNGPFLFGSEVNAHMMNSSETGNPIFYGGEAFMAYTINAQTRPYFASTGIFGFVKVKKSVFDGGYGAFEFTLRYSSLDLDDGTLTGGKFWRVTPNVNWYLSDNIRLYFTYGYGVLDRYNQEGVTNFFQSRILFML</sequence>
<protein>
    <recommendedName>
        <fullName evidence="4">Porin</fullName>
    </recommendedName>
</protein>
<reference evidence="2 3" key="2">
    <citation type="journal article" date="2015" name="Stand. Genomic Sci.">
        <title>High quality draft genomic sequence of Flavobacterium enshiense DK69(T) and comparison among Flavobacterium genomes.</title>
        <authorList>
            <person name="Zeng Z."/>
            <person name="Chen C."/>
            <person name="Du H."/>
            <person name="Wang G."/>
            <person name="Li M."/>
        </authorList>
    </citation>
    <scope>NUCLEOTIDE SEQUENCE [LARGE SCALE GENOMIC DNA]</scope>
    <source>
        <strain evidence="2 3">DK69</strain>
    </source>
</reference>
<dbReference type="AlphaFoldDB" id="A0A0A2N8M0"/>
<dbReference type="PATRIC" id="fig|1107311.5.peg.1863"/>